<protein>
    <submittedName>
        <fullName evidence="2">Nuclear transport factor 2 family protein</fullName>
    </submittedName>
</protein>
<comment type="caution">
    <text evidence="2">The sequence shown here is derived from an EMBL/GenBank/DDBJ whole genome shotgun (WGS) entry which is preliminary data.</text>
</comment>
<accession>A0ABT2CF52</accession>
<dbReference type="InterPro" id="IPR032710">
    <property type="entry name" value="NTF2-like_dom_sf"/>
</dbReference>
<evidence type="ECO:0000313" key="2">
    <source>
        <dbReference type="EMBL" id="MCS0636043.1"/>
    </source>
</evidence>
<keyword evidence="3" id="KW-1185">Reference proteome</keyword>
<evidence type="ECO:0000259" key="1">
    <source>
        <dbReference type="Pfam" id="PF14534"/>
    </source>
</evidence>
<dbReference type="RefSeq" id="WP_258787015.1">
    <property type="nucleotide sequence ID" value="NZ_JANUGQ010000007.1"/>
</dbReference>
<dbReference type="SUPFAM" id="SSF54427">
    <property type="entry name" value="NTF2-like"/>
    <property type="match status" value="1"/>
</dbReference>
<gene>
    <name evidence="2" type="ORF">NX801_10285</name>
</gene>
<reference evidence="2" key="1">
    <citation type="submission" date="2022-08" db="EMBL/GenBank/DDBJ databases">
        <authorList>
            <person name="Somphong A."/>
            <person name="Phongsopitanun W."/>
        </authorList>
    </citation>
    <scope>NUCLEOTIDE SEQUENCE</scope>
    <source>
        <strain evidence="2">LP05-1</strain>
    </source>
</reference>
<dbReference type="InterPro" id="IPR027843">
    <property type="entry name" value="DUF4440"/>
</dbReference>
<dbReference type="Gene3D" id="3.10.450.50">
    <property type="match status" value="1"/>
</dbReference>
<feature type="domain" description="DUF4440" evidence="1">
    <location>
        <begin position="25"/>
        <end position="125"/>
    </location>
</feature>
<sequence length="138" mass="15183">MAFTVDIDFDNPDLTADTDLQNEIFLQVFNSGDGELFDKLYRDDAISNFSGEPLTGEARLAFFKEFLATKPQLQAEVTHSYVAGDVALIGVHFVIDGTDSEGKPMHLEGNCTDVLRRGTDGRWLMAVDRPVAGSLLPE</sequence>
<dbReference type="EMBL" id="JANUGQ010000007">
    <property type="protein sequence ID" value="MCS0636043.1"/>
    <property type="molecule type" value="Genomic_DNA"/>
</dbReference>
<dbReference type="Proteomes" id="UP001431313">
    <property type="component" value="Unassembled WGS sequence"/>
</dbReference>
<organism evidence="2 3">
    <name type="scientific">Streptomyces pyxinae</name>
    <dbReference type="NCBI Taxonomy" id="2970734"/>
    <lineage>
        <taxon>Bacteria</taxon>
        <taxon>Bacillati</taxon>
        <taxon>Actinomycetota</taxon>
        <taxon>Actinomycetes</taxon>
        <taxon>Kitasatosporales</taxon>
        <taxon>Streptomycetaceae</taxon>
        <taxon>Streptomyces</taxon>
    </lineage>
</organism>
<evidence type="ECO:0000313" key="3">
    <source>
        <dbReference type="Proteomes" id="UP001431313"/>
    </source>
</evidence>
<proteinExistence type="predicted"/>
<name>A0ABT2CF52_9ACTN</name>
<dbReference type="Pfam" id="PF14534">
    <property type="entry name" value="DUF4440"/>
    <property type="match status" value="1"/>
</dbReference>